<comment type="similarity">
    <text evidence="4">Belongs to the peptidase C1 family.</text>
</comment>
<dbReference type="InterPro" id="IPR000169">
    <property type="entry name" value="Pept_cys_AS"/>
</dbReference>
<evidence type="ECO:0000256" key="1">
    <source>
        <dbReference type="ARBA" id="ARBA00022670"/>
    </source>
</evidence>
<feature type="active site" evidence="5">
    <location>
        <position position="408"/>
    </location>
</feature>
<dbReference type="InterPro" id="IPR004134">
    <property type="entry name" value="Peptidase_C1B"/>
</dbReference>
<dbReference type="GO" id="GO:0070005">
    <property type="term" value="F:cysteine-type aminopeptidase activity"/>
    <property type="evidence" value="ECO:0007669"/>
    <property type="project" value="InterPro"/>
</dbReference>
<evidence type="ECO:0000313" key="10">
    <source>
        <dbReference type="Proteomes" id="UP000249300"/>
    </source>
</evidence>
<evidence type="ECO:0000256" key="5">
    <source>
        <dbReference type="PIRSR" id="PIRSR005700-1"/>
    </source>
</evidence>
<organism evidence="8 10">
    <name type="scientific">Porphyromonas crevioricanis</name>
    <dbReference type="NCBI Taxonomy" id="393921"/>
    <lineage>
        <taxon>Bacteria</taxon>
        <taxon>Pseudomonadati</taxon>
        <taxon>Bacteroidota</taxon>
        <taxon>Bacteroidia</taxon>
        <taxon>Bacteroidales</taxon>
        <taxon>Porphyromonadaceae</taxon>
        <taxon>Porphyromonas</taxon>
    </lineage>
</organism>
<accession>A0A2X4PMU9</accession>
<dbReference type="InterPro" id="IPR038765">
    <property type="entry name" value="Papain-like_cys_pep_sf"/>
</dbReference>
<dbReference type="PANTHER" id="PTHR10363">
    <property type="entry name" value="BLEOMYCIN HYDROLASE"/>
    <property type="match status" value="1"/>
</dbReference>
<dbReference type="EMBL" id="JQJC01000028">
    <property type="protein sequence ID" value="KGN93201.1"/>
    <property type="molecule type" value="Genomic_DNA"/>
</dbReference>
<dbReference type="GO" id="GO:0005737">
    <property type="term" value="C:cytoplasm"/>
    <property type="evidence" value="ECO:0007669"/>
    <property type="project" value="TreeGrafter"/>
</dbReference>
<sequence length="467" mass="53341">MKRQVFLLTALALALQTMPSAAQKDGGISSDMLQEIKSAFQHTPSDIAIRNAVMANGMKALVTNADHISHLDDHFSHRVKSKGISDQKQSGRCWLFTGLNVMRAPIIEQYGLDAFFFSHNYSFFYDQLEKANLFLQSVIDTKNLDRNDREVEWLFQHPIGDGGQFTGVSDNILKYGLVPQSVMPETLNSNNTQQLGSMLAQVLRQGGIRIRQSAATKASPSKLQQQKVEILKQVYRLLVLNLGEPPTKFEYTLRDKDGKILSTETYTPQSFYQKFVGKDLKNDFIMVMNDPSRPYHRLYSIKYDRHSYDGKNWTYVNLPIEELKELAIASIKDNTMLYYSCDVGKSLDKKRGFLDLDQYDYESLLGIKFDMNKQERIESYDSGSTHAMTLVAVDLDKNGKPKKWMVENSWGAEAGMSGYLVMTDDWFDAYTFRIVVDRKYASEKVLKILDTKPVLLPPWDPMFAPEN</sequence>
<evidence type="ECO:0000313" key="7">
    <source>
        <dbReference type="EMBL" id="KGN93201.1"/>
    </source>
</evidence>
<evidence type="ECO:0000256" key="2">
    <source>
        <dbReference type="ARBA" id="ARBA00022801"/>
    </source>
</evidence>
<proteinExistence type="inferred from homology"/>
<dbReference type="Pfam" id="PF03051">
    <property type="entry name" value="Peptidase_C1_2"/>
    <property type="match status" value="1"/>
</dbReference>
<dbReference type="KEGG" id="pcre:NCTC12858_01591"/>
<dbReference type="PANTHER" id="PTHR10363:SF2">
    <property type="entry name" value="BLEOMYCIN HYDROLASE"/>
    <property type="match status" value="1"/>
</dbReference>
<dbReference type="SUPFAM" id="SSF54001">
    <property type="entry name" value="Cysteine proteinases"/>
    <property type="match status" value="1"/>
</dbReference>
<evidence type="ECO:0000256" key="6">
    <source>
        <dbReference type="SAM" id="SignalP"/>
    </source>
</evidence>
<dbReference type="AlphaFoldDB" id="A0A2X4PMU9"/>
<keyword evidence="6" id="KW-0732">Signal</keyword>
<feature type="chain" id="PRO_5015850879" description="Aminopeptidase" evidence="6">
    <location>
        <begin position="23"/>
        <end position="467"/>
    </location>
</feature>
<keyword evidence="3 4" id="KW-0788">Thiol protease</keyword>
<dbReference type="Proteomes" id="UP000249300">
    <property type="component" value="Chromosome 1"/>
</dbReference>
<reference evidence="7 9" key="1">
    <citation type="submission" date="2014-08" db="EMBL/GenBank/DDBJ databases">
        <title>Porphyromonas crevioricanis strain:COT-253_OH1447 Genome sequencing.</title>
        <authorList>
            <person name="Wallis C."/>
            <person name="Deusch O."/>
            <person name="O'Flynn C."/>
            <person name="Davis I."/>
            <person name="Jospin G."/>
            <person name="Darling A.E."/>
            <person name="Coil D.A."/>
            <person name="Alexiev A."/>
            <person name="Horsfall A."/>
            <person name="Kirkwood N."/>
            <person name="Harris S."/>
            <person name="Eisen J.A."/>
        </authorList>
    </citation>
    <scope>NUCLEOTIDE SEQUENCE [LARGE SCALE GENOMIC DNA]</scope>
    <source>
        <strain evidence="9">COT-253 OH1447</strain>
        <strain evidence="7">COT-253_OH1447</strain>
    </source>
</reference>
<reference evidence="8 10" key="2">
    <citation type="submission" date="2018-06" db="EMBL/GenBank/DDBJ databases">
        <authorList>
            <consortium name="Pathogen Informatics"/>
            <person name="Doyle S."/>
        </authorList>
    </citation>
    <scope>NUCLEOTIDE SEQUENCE [LARGE SCALE GENOMIC DNA]</scope>
    <source>
        <strain evidence="8 10">NCTC12858</strain>
    </source>
</reference>
<feature type="signal peptide" evidence="6">
    <location>
        <begin position="1"/>
        <end position="22"/>
    </location>
</feature>
<dbReference type="GO" id="GO:0043418">
    <property type="term" value="P:homocysteine catabolic process"/>
    <property type="evidence" value="ECO:0007669"/>
    <property type="project" value="TreeGrafter"/>
</dbReference>
<dbReference type="RefSeq" id="WP_023940792.1">
    <property type="nucleotide sequence ID" value="NZ_JQJC01000028.1"/>
</dbReference>
<name>A0A2X4PMU9_9PORP</name>
<keyword evidence="10" id="KW-1185">Reference proteome</keyword>
<evidence type="ECO:0000256" key="3">
    <source>
        <dbReference type="ARBA" id="ARBA00022807"/>
    </source>
</evidence>
<protein>
    <recommendedName>
        <fullName evidence="4">Aminopeptidase</fullName>
    </recommendedName>
</protein>
<gene>
    <name evidence="8" type="primary">pepC</name>
    <name evidence="7" type="ORF">HQ38_09375</name>
    <name evidence="8" type="ORF">NCTC12858_01591</name>
</gene>
<feature type="active site" evidence="5">
    <location>
        <position position="93"/>
    </location>
</feature>
<evidence type="ECO:0000313" key="9">
    <source>
        <dbReference type="Proteomes" id="UP000030136"/>
    </source>
</evidence>
<dbReference type="CDD" id="cd00585">
    <property type="entry name" value="Peptidase_C1B"/>
    <property type="match status" value="1"/>
</dbReference>
<dbReference type="GO" id="GO:0006508">
    <property type="term" value="P:proteolysis"/>
    <property type="evidence" value="ECO:0007669"/>
    <property type="project" value="UniProtKB-KW"/>
</dbReference>
<dbReference type="Gene3D" id="3.90.70.10">
    <property type="entry name" value="Cysteine proteinases"/>
    <property type="match status" value="1"/>
</dbReference>
<keyword evidence="1 4" id="KW-0645">Protease</keyword>
<dbReference type="GO" id="GO:0009636">
    <property type="term" value="P:response to toxic substance"/>
    <property type="evidence" value="ECO:0007669"/>
    <property type="project" value="TreeGrafter"/>
</dbReference>
<feature type="active site" evidence="5">
    <location>
        <position position="386"/>
    </location>
</feature>
<dbReference type="PIRSF" id="PIRSF005700">
    <property type="entry name" value="PepC"/>
    <property type="match status" value="1"/>
</dbReference>
<keyword evidence="2 4" id="KW-0378">Hydrolase</keyword>
<keyword evidence="4 8" id="KW-0031">Aminopeptidase</keyword>
<dbReference type="PROSITE" id="PS00139">
    <property type="entry name" value="THIOL_PROTEASE_CYS"/>
    <property type="match status" value="1"/>
</dbReference>
<evidence type="ECO:0000256" key="4">
    <source>
        <dbReference type="PIRNR" id="PIRNR005700"/>
    </source>
</evidence>
<evidence type="ECO:0000313" key="8">
    <source>
        <dbReference type="EMBL" id="SQH73725.1"/>
    </source>
</evidence>
<dbReference type="Proteomes" id="UP000030136">
    <property type="component" value="Unassembled WGS sequence"/>
</dbReference>
<dbReference type="EMBL" id="LS483447">
    <property type="protein sequence ID" value="SQH73725.1"/>
    <property type="molecule type" value="Genomic_DNA"/>
</dbReference>